<dbReference type="NCBIfam" id="TIGR01494">
    <property type="entry name" value="ATPase_P-type"/>
    <property type="match status" value="1"/>
</dbReference>
<dbReference type="PANTHER" id="PTHR46594:SF2">
    <property type="entry name" value="COPPER-TRANSPORTING ATPASE HMA4"/>
    <property type="match status" value="1"/>
</dbReference>
<accession>A0A804PVL5</accession>
<dbReference type="InterPro" id="IPR001757">
    <property type="entry name" value="P_typ_ATPase"/>
</dbReference>
<dbReference type="GO" id="GO:0016020">
    <property type="term" value="C:membrane"/>
    <property type="evidence" value="ECO:0007669"/>
    <property type="project" value="InterPro"/>
</dbReference>
<dbReference type="InterPro" id="IPR036412">
    <property type="entry name" value="HAD-like_sf"/>
</dbReference>
<evidence type="ECO:0000256" key="1">
    <source>
        <dbReference type="ARBA" id="ARBA00022723"/>
    </source>
</evidence>
<dbReference type="EnsemblPlants" id="Zm00001eb270710_T002">
    <property type="protein sequence ID" value="Zm00001eb270710_P002"/>
    <property type="gene ID" value="Zm00001eb270710"/>
</dbReference>
<evidence type="ECO:0000313" key="3">
    <source>
        <dbReference type="EnsemblPlants" id="Zm00001eb270710_P002"/>
    </source>
</evidence>
<keyword evidence="2" id="KW-1133">Transmembrane helix</keyword>
<dbReference type="GO" id="GO:0016887">
    <property type="term" value="F:ATP hydrolysis activity"/>
    <property type="evidence" value="ECO:0007669"/>
    <property type="project" value="InterPro"/>
</dbReference>
<reference evidence="3" key="3">
    <citation type="submission" date="2021-05" db="UniProtKB">
        <authorList>
            <consortium name="EnsemblPlants"/>
        </authorList>
    </citation>
    <scope>IDENTIFICATION</scope>
    <source>
        <strain evidence="3">cv. B73</strain>
    </source>
</reference>
<reference evidence="4" key="1">
    <citation type="journal article" date="2009" name="Science">
        <title>The B73 maize genome: complexity, diversity, and dynamics.</title>
        <authorList>
            <person name="Schnable P.S."/>
            <person name="Ware D."/>
            <person name="Fulton R.S."/>
            <person name="Stein J.C."/>
            <person name="Wei F."/>
            <person name="Pasternak S."/>
            <person name="Liang C."/>
            <person name="Zhang J."/>
            <person name="Fulton L."/>
            <person name="Graves T.A."/>
            <person name="Minx P."/>
            <person name="Reily A.D."/>
            <person name="Courtney L."/>
            <person name="Kruchowski S.S."/>
            <person name="Tomlinson C."/>
            <person name="Strong C."/>
            <person name="Delehaunty K."/>
            <person name="Fronick C."/>
            <person name="Courtney B."/>
            <person name="Rock S.M."/>
            <person name="Belter E."/>
            <person name="Du F."/>
            <person name="Kim K."/>
            <person name="Abbott R.M."/>
            <person name="Cotton M."/>
            <person name="Levy A."/>
            <person name="Marchetto P."/>
            <person name="Ochoa K."/>
            <person name="Jackson S.M."/>
            <person name="Gillam B."/>
            <person name="Chen W."/>
            <person name="Yan L."/>
            <person name="Higginbotham J."/>
            <person name="Cardenas M."/>
            <person name="Waligorski J."/>
            <person name="Applebaum E."/>
            <person name="Phelps L."/>
            <person name="Falcone J."/>
            <person name="Kanchi K."/>
            <person name="Thane T."/>
            <person name="Scimone A."/>
            <person name="Thane N."/>
            <person name="Henke J."/>
            <person name="Wang T."/>
            <person name="Ruppert J."/>
            <person name="Shah N."/>
            <person name="Rotter K."/>
            <person name="Hodges J."/>
            <person name="Ingenthron E."/>
            <person name="Cordes M."/>
            <person name="Kohlberg S."/>
            <person name="Sgro J."/>
            <person name="Delgado B."/>
            <person name="Mead K."/>
            <person name="Chinwalla A."/>
            <person name="Leonard S."/>
            <person name="Crouse K."/>
            <person name="Collura K."/>
            <person name="Kudrna D."/>
            <person name="Currie J."/>
            <person name="He R."/>
            <person name="Angelova A."/>
            <person name="Rajasekar S."/>
            <person name="Mueller T."/>
            <person name="Lomeli R."/>
            <person name="Scara G."/>
            <person name="Ko A."/>
            <person name="Delaney K."/>
            <person name="Wissotski M."/>
            <person name="Lopez G."/>
            <person name="Campos D."/>
            <person name="Braidotti M."/>
            <person name="Ashley E."/>
            <person name="Golser W."/>
            <person name="Kim H."/>
            <person name="Lee S."/>
            <person name="Lin J."/>
            <person name="Dujmic Z."/>
            <person name="Kim W."/>
            <person name="Talag J."/>
            <person name="Zuccolo A."/>
            <person name="Fan C."/>
            <person name="Sebastian A."/>
            <person name="Kramer M."/>
            <person name="Spiegel L."/>
            <person name="Nascimento L."/>
            <person name="Zutavern T."/>
            <person name="Miller B."/>
            <person name="Ambroise C."/>
            <person name="Muller S."/>
            <person name="Spooner W."/>
            <person name="Narechania A."/>
            <person name="Ren L."/>
            <person name="Wei S."/>
            <person name="Kumari S."/>
            <person name="Faga B."/>
            <person name="Levy M.J."/>
            <person name="McMahan L."/>
            <person name="Van Buren P."/>
            <person name="Vaughn M.W."/>
            <person name="Ying K."/>
            <person name="Yeh C.-T."/>
            <person name="Emrich S.J."/>
            <person name="Jia Y."/>
            <person name="Kalyanaraman A."/>
            <person name="Hsia A.-P."/>
            <person name="Barbazuk W.B."/>
            <person name="Baucom R.S."/>
            <person name="Brutnell T.P."/>
            <person name="Carpita N.C."/>
            <person name="Chaparro C."/>
            <person name="Chia J.-M."/>
            <person name="Deragon J.-M."/>
            <person name="Estill J.C."/>
            <person name="Fu Y."/>
            <person name="Jeddeloh J.A."/>
            <person name="Han Y."/>
            <person name="Lee H."/>
            <person name="Li P."/>
            <person name="Lisch D.R."/>
            <person name="Liu S."/>
            <person name="Liu Z."/>
            <person name="Nagel D.H."/>
            <person name="McCann M.C."/>
            <person name="SanMiguel P."/>
            <person name="Myers A.M."/>
            <person name="Nettleton D."/>
            <person name="Nguyen J."/>
            <person name="Penning B.W."/>
            <person name="Ponnala L."/>
            <person name="Schneider K.L."/>
            <person name="Schwartz D.C."/>
            <person name="Sharma A."/>
            <person name="Soderlund C."/>
            <person name="Springer N.M."/>
            <person name="Sun Q."/>
            <person name="Wang H."/>
            <person name="Waterman M."/>
            <person name="Westerman R."/>
            <person name="Wolfgruber T.K."/>
            <person name="Yang L."/>
            <person name="Yu Y."/>
            <person name="Zhang L."/>
            <person name="Zhou S."/>
            <person name="Zhu Q."/>
            <person name="Bennetzen J.L."/>
            <person name="Dawe R.K."/>
            <person name="Jiang J."/>
            <person name="Jiang N."/>
            <person name="Presting G.G."/>
            <person name="Wessler S.R."/>
            <person name="Aluru S."/>
            <person name="Martienssen R.A."/>
            <person name="Clifton S.W."/>
            <person name="McCombie W.R."/>
            <person name="Wing R.A."/>
            <person name="Wilson R.K."/>
        </authorList>
    </citation>
    <scope>NUCLEOTIDE SEQUENCE [LARGE SCALE GENOMIC DNA]</scope>
    <source>
        <strain evidence="4">cv. B73</strain>
    </source>
</reference>
<dbReference type="Gene3D" id="3.40.50.1000">
    <property type="entry name" value="HAD superfamily/HAD-like"/>
    <property type="match status" value="1"/>
</dbReference>
<dbReference type="Gramene" id="Zm00001eb270710_T002">
    <property type="protein sequence ID" value="Zm00001eb270710_P002"/>
    <property type="gene ID" value="Zm00001eb270710"/>
</dbReference>
<evidence type="ECO:0000256" key="2">
    <source>
        <dbReference type="SAM" id="Phobius"/>
    </source>
</evidence>
<dbReference type="AlphaFoldDB" id="A0A804PVL5"/>
<dbReference type="PRINTS" id="PR00120">
    <property type="entry name" value="HATPASE"/>
</dbReference>
<name>A0A804PVL5_MAIZE</name>
<proteinExistence type="predicted"/>
<reference evidence="3" key="2">
    <citation type="submission" date="2019-07" db="EMBL/GenBank/DDBJ databases">
        <authorList>
            <person name="Seetharam A."/>
            <person name="Woodhouse M."/>
            <person name="Cannon E."/>
        </authorList>
    </citation>
    <scope>NUCLEOTIDE SEQUENCE [LARGE SCALE GENOMIC DNA]</scope>
    <source>
        <strain evidence="3">cv. B73</strain>
    </source>
</reference>
<feature type="transmembrane region" description="Helical" evidence="2">
    <location>
        <begin position="68"/>
        <end position="94"/>
    </location>
</feature>
<keyword evidence="1" id="KW-0479">Metal-binding</keyword>
<dbReference type="GO" id="GO:0046872">
    <property type="term" value="F:metal ion binding"/>
    <property type="evidence" value="ECO:0007669"/>
    <property type="project" value="UniProtKB-KW"/>
</dbReference>
<keyword evidence="2" id="KW-0472">Membrane</keyword>
<dbReference type="PANTHER" id="PTHR46594">
    <property type="entry name" value="P-TYPE CATION-TRANSPORTING ATPASE"/>
    <property type="match status" value="1"/>
</dbReference>
<keyword evidence="2" id="KW-0812">Transmembrane</keyword>
<dbReference type="SUPFAM" id="SSF56784">
    <property type="entry name" value="HAD-like"/>
    <property type="match status" value="1"/>
</dbReference>
<organism evidence="3 4">
    <name type="scientific">Zea mays</name>
    <name type="common">Maize</name>
    <dbReference type="NCBI Taxonomy" id="4577"/>
    <lineage>
        <taxon>Eukaryota</taxon>
        <taxon>Viridiplantae</taxon>
        <taxon>Streptophyta</taxon>
        <taxon>Embryophyta</taxon>
        <taxon>Tracheophyta</taxon>
        <taxon>Spermatophyta</taxon>
        <taxon>Magnoliopsida</taxon>
        <taxon>Liliopsida</taxon>
        <taxon>Poales</taxon>
        <taxon>Poaceae</taxon>
        <taxon>PACMAD clade</taxon>
        <taxon>Panicoideae</taxon>
        <taxon>Andropogonodae</taxon>
        <taxon>Andropogoneae</taxon>
        <taxon>Tripsacinae</taxon>
        <taxon>Zea</taxon>
    </lineage>
</organism>
<sequence>MAADVAMVGDGVNDSPALAAADVGMAIGAGTDVAIDAADIVLMKSNLEDVITAIDLSHKTLSRIRLNYVWALGYVLGMPIAASVLFPFTGVALIQYTDAATALAARESLDGRSIPSYLLPEHSIRSSIEQLVKVSVRQLQDQHIHKHQFKLKCWNGLHCHSQHVTKFPHYSLHPVVVFLRTNQTKHQPGIRPADVHREAREGVLEFERAFRERFSACTLAAKRHIDSTTIFDVQGVGLTWIIPERKQTLRSRRKHAIPGILQLGVTFSSTLWFLLSKYIACHTYVCDLIDLDFEQYQFIIFVNASLEAYQTL</sequence>
<dbReference type="InterPro" id="IPR023214">
    <property type="entry name" value="HAD_sf"/>
</dbReference>
<dbReference type="GO" id="GO:0005524">
    <property type="term" value="F:ATP binding"/>
    <property type="evidence" value="ECO:0007669"/>
    <property type="project" value="InterPro"/>
</dbReference>
<protein>
    <submittedName>
        <fullName evidence="3">Uncharacterized protein</fullName>
    </submittedName>
</protein>
<dbReference type="Proteomes" id="UP000007305">
    <property type="component" value="Chromosome 6"/>
</dbReference>
<dbReference type="PRINTS" id="PR00119">
    <property type="entry name" value="CATATPASE"/>
</dbReference>
<keyword evidence="4" id="KW-1185">Reference proteome</keyword>
<evidence type="ECO:0000313" key="4">
    <source>
        <dbReference type="Proteomes" id="UP000007305"/>
    </source>
</evidence>